<accession>X0TWA1</accession>
<comment type="caution">
    <text evidence="1">The sequence shown here is derived from an EMBL/GenBank/DDBJ whole genome shotgun (WGS) entry which is preliminary data.</text>
</comment>
<name>X0TWA1_9ZZZZ</name>
<feature type="non-terminal residue" evidence="1">
    <location>
        <position position="281"/>
    </location>
</feature>
<dbReference type="InterPro" id="IPR011050">
    <property type="entry name" value="Pectin_lyase_fold/virulence"/>
</dbReference>
<dbReference type="AlphaFoldDB" id="X0TWA1"/>
<dbReference type="Gene3D" id="2.160.20.10">
    <property type="entry name" value="Single-stranded right-handed beta-helix, Pectin lyase-like"/>
    <property type="match status" value="1"/>
</dbReference>
<dbReference type="InterPro" id="IPR012334">
    <property type="entry name" value="Pectin_lyas_fold"/>
</dbReference>
<evidence type="ECO:0000313" key="1">
    <source>
        <dbReference type="EMBL" id="GAF97878.1"/>
    </source>
</evidence>
<feature type="non-terminal residue" evidence="1">
    <location>
        <position position="1"/>
    </location>
</feature>
<gene>
    <name evidence="1" type="ORF">S01H1_26575</name>
</gene>
<dbReference type="EMBL" id="BARS01016115">
    <property type="protein sequence ID" value="GAF97878.1"/>
    <property type="molecule type" value="Genomic_DNA"/>
</dbReference>
<organism evidence="1">
    <name type="scientific">marine sediment metagenome</name>
    <dbReference type="NCBI Taxonomy" id="412755"/>
    <lineage>
        <taxon>unclassified sequences</taxon>
        <taxon>metagenomes</taxon>
        <taxon>ecological metagenomes</taxon>
    </lineage>
</organism>
<reference evidence="1" key="1">
    <citation type="journal article" date="2014" name="Front. Microbiol.">
        <title>High frequency of phylogenetically diverse reductive dehalogenase-homologous genes in deep subseafloor sedimentary metagenomes.</title>
        <authorList>
            <person name="Kawai M."/>
            <person name="Futagami T."/>
            <person name="Toyoda A."/>
            <person name="Takaki Y."/>
            <person name="Nishi S."/>
            <person name="Hori S."/>
            <person name="Arai W."/>
            <person name="Tsubouchi T."/>
            <person name="Morono Y."/>
            <person name="Uchiyama I."/>
            <person name="Ito T."/>
            <person name="Fujiyama A."/>
            <person name="Inagaki F."/>
            <person name="Takami H."/>
        </authorList>
    </citation>
    <scope>NUCLEOTIDE SEQUENCE</scope>
    <source>
        <strain evidence="1">Expedition CK06-06</strain>
    </source>
</reference>
<proteinExistence type="predicted"/>
<sequence length="281" mass="29597">FFAGTRGVLQASAAACTGAGHWYWEDNVLYIYYTEDPDGAVDIETIKRDYCINGNSKDYVTIQNIDVKGGKVANILLSGASCIVSSVDSSCAVIDFSVTGNSNSIYSSTATSPSGTAFSIAGDSGTFYWNVISGAGGNGLLVSGASNTLYKFNITTSTSEAVDITGNTNTFYYSLLHSNLDDTFVVTGTSVTIYNNVIFDSGAAGLDADESCTFRNNIVRTSTGDDINIANTKTVTGGYNCFEDAAEAGTGTYTDTGTSTLFSTDPEFIDSASDDFRLNPH</sequence>
<evidence type="ECO:0008006" key="2">
    <source>
        <dbReference type="Google" id="ProtNLM"/>
    </source>
</evidence>
<dbReference type="SUPFAM" id="SSF51126">
    <property type="entry name" value="Pectin lyase-like"/>
    <property type="match status" value="1"/>
</dbReference>
<protein>
    <recommendedName>
        <fullName evidence="2">Right handed beta helix domain-containing protein</fullName>
    </recommendedName>
</protein>